<evidence type="ECO:0000313" key="2">
    <source>
        <dbReference type="Proteomes" id="UP000478183"/>
    </source>
</evidence>
<dbReference type="EMBL" id="WMIE01000010">
    <property type="protein sequence ID" value="MTH79107.1"/>
    <property type="molecule type" value="Genomic_DNA"/>
</dbReference>
<reference evidence="1 2" key="1">
    <citation type="submission" date="2019-11" db="EMBL/GenBank/DDBJ databases">
        <authorList>
            <person name="Dong K."/>
        </authorList>
    </citation>
    <scope>NUCLEOTIDE SEQUENCE [LARGE SCALE GENOMIC DNA]</scope>
    <source>
        <strain evidence="1 2">NBRC 111993</strain>
    </source>
</reference>
<proteinExistence type="predicted"/>
<dbReference type="AlphaFoldDB" id="A0A6L6JEU4"/>
<dbReference type="NCBIfam" id="TIGR03292">
    <property type="entry name" value="PhnH_redo"/>
    <property type="match status" value="1"/>
</dbReference>
<dbReference type="InterPro" id="IPR008772">
    <property type="entry name" value="Phosphonate_metab_PhnH"/>
</dbReference>
<dbReference type="Proteomes" id="UP000478183">
    <property type="component" value="Unassembled WGS sequence"/>
</dbReference>
<dbReference type="PIRSF" id="PIRSF020680">
    <property type="entry name" value="PhnH"/>
    <property type="match status" value="1"/>
</dbReference>
<dbReference type="Gene3D" id="3.40.50.11310">
    <property type="entry name" value="Bacterial phosphonate metabolism protein PhnH"/>
    <property type="match status" value="1"/>
</dbReference>
<protein>
    <submittedName>
        <fullName evidence="1">Phosphonate C-P lyase system protein PhnH</fullName>
    </submittedName>
</protein>
<sequence>MNIQPISGGFSDAPRQSATAFRSVLEVMSRPGKTAVLSGAKPPAPLSIAAGTAILTLADSNTPVHLAGVFDCDALRQWITFHTGAPLVPADEADLAIGHWHDLEPLDRFRIGSPEYPDRSSTLIVELHDWPQENARLTGPGIKTKTLAFVPGNRPTDFPLGLDLIMTMGERISALPRSTEVEFL</sequence>
<dbReference type="Pfam" id="PF05845">
    <property type="entry name" value="PhnH"/>
    <property type="match status" value="1"/>
</dbReference>
<name>A0A6L6JEU4_9RHOB</name>
<dbReference type="GO" id="GO:0019634">
    <property type="term" value="P:organic phosphonate metabolic process"/>
    <property type="evidence" value="ECO:0007669"/>
    <property type="project" value="InterPro"/>
</dbReference>
<evidence type="ECO:0000313" key="1">
    <source>
        <dbReference type="EMBL" id="MTH79107.1"/>
    </source>
</evidence>
<accession>A0A6L6JEU4</accession>
<dbReference type="GO" id="GO:0016829">
    <property type="term" value="F:lyase activity"/>
    <property type="evidence" value="ECO:0007669"/>
    <property type="project" value="UniProtKB-KW"/>
</dbReference>
<gene>
    <name evidence="1" type="primary">phnH</name>
    <name evidence="1" type="ORF">GL286_15360</name>
</gene>
<dbReference type="OrthoDB" id="9814509at2"/>
<dbReference type="InterPro" id="IPR038058">
    <property type="entry name" value="PhnH-like_sp"/>
</dbReference>
<comment type="caution">
    <text evidence="1">The sequence shown here is derived from an EMBL/GenBank/DDBJ whole genome shotgun (WGS) entry which is preliminary data.</text>
</comment>
<dbReference type="SUPFAM" id="SSF159709">
    <property type="entry name" value="PhnH-like"/>
    <property type="match status" value="1"/>
</dbReference>
<keyword evidence="2" id="KW-1185">Reference proteome</keyword>
<dbReference type="RefSeq" id="WP_155096463.1">
    <property type="nucleotide sequence ID" value="NZ_WMIE01000010.1"/>
</dbReference>
<keyword evidence="1" id="KW-0456">Lyase</keyword>
<organism evidence="1 2">
    <name type="scientific">Paracoccus aestuariivivens</name>
    <dbReference type="NCBI Taxonomy" id="1820333"/>
    <lineage>
        <taxon>Bacteria</taxon>
        <taxon>Pseudomonadati</taxon>
        <taxon>Pseudomonadota</taxon>
        <taxon>Alphaproteobacteria</taxon>
        <taxon>Rhodobacterales</taxon>
        <taxon>Paracoccaceae</taxon>
        <taxon>Paracoccus</taxon>
    </lineage>
</organism>